<dbReference type="GO" id="GO:0043842">
    <property type="term" value="F:Kdo transferase activity"/>
    <property type="evidence" value="ECO:0007669"/>
    <property type="project" value="UniProtKB-EC"/>
</dbReference>
<comment type="subcellular location">
    <subcellularLocation>
        <location evidence="1">Cell inner membrane</location>
        <topology evidence="1">Single-pass membrane protein</topology>
        <orientation evidence="1">Cytoplasmic side</orientation>
    </subcellularLocation>
    <subcellularLocation>
        <location evidence="12">Cell membrane</location>
    </subcellularLocation>
</comment>
<dbReference type="EMBL" id="CP015243">
    <property type="protein sequence ID" value="ANF59462.1"/>
    <property type="molecule type" value="Genomic_DNA"/>
</dbReference>
<name>A0A172YJY2_9GAMM</name>
<reference evidence="14 15" key="1">
    <citation type="submission" date="2016-04" db="EMBL/GenBank/DDBJ databases">
        <title>Complete Genome Sequence of Halotalea alkalilenta IHB B 13600.</title>
        <authorList>
            <person name="Swarnkar M.K."/>
            <person name="Sharma A."/>
            <person name="Kaushal K."/>
            <person name="Soni R."/>
            <person name="Rana S."/>
            <person name="Singh A.K."/>
            <person name="Gulati A."/>
        </authorList>
    </citation>
    <scope>NUCLEOTIDE SEQUENCE [LARGE SCALE GENOMIC DNA]</scope>
    <source>
        <strain evidence="14 15">IHB B 13600</strain>
    </source>
</reference>
<evidence type="ECO:0000256" key="7">
    <source>
        <dbReference type="ARBA" id="ARBA00022968"/>
    </source>
</evidence>
<feature type="site" description="Transition state stabilizer" evidence="11">
    <location>
        <position position="118"/>
    </location>
</feature>
<dbReference type="InterPro" id="IPR038107">
    <property type="entry name" value="Glycos_transf_N_sf"/>
</dbReference>
<evidence type="ECO:0000256" key="12">
    <source>
        <dbReference type="RuleBase" id="RU365103"/>
    </source>
</evidence>
<keyword evidence="7" id="KW-0812">Transmembrane</keyword>
<keyword evidence="6 12" id="KW-0808">Transferase</keyword>
<dbReference type="GO" id="GO:0005886">
    <property type="term" value="C:plasma membrane"/>
    <property type="evidence" value="ECO:0007669"/>
    <property type="project" value="UniProtKB-SubCell"/>
</dbReference>
<dbReference type="STRING" id="376489.A5892_03335"/>
<comment type="pathway">
    <text evidence="2 12">Bacterial outer membrane biogenesis; LPS core biosynthesis.</text>
</comment>
<evidence type="ECO:0000256" key="9">
    <source>
        <dbReference type="ARBA" id="ARBA00049183"/>
    </source>
</evidence>
<dbReference type="AlphaFoldDB" id="A0A172YJY2"/>
<evidence type="ECO:0000313" key="14">
    <source>
        <dbReference type="EMBL" id="ANF59462.1"/>
    </source>
</evidence>
<dbReference type="UniPathway" id="UPA00958"/>
<dbReference type="NCBIfam" id="NF004388">
    <property type="entry name" value="PRK05749.1-4"/>
    <property type="match status" value="1"/>
</dbReference>
<keyword evidence="15" id="KW-1185">Reference proteome</keyword>
<feature type="domain" description="3-deoxy-D-manno-octulosonic-acid transferase N-terminal" evidence="13">
    <location>
        <begin position="24"/>
        <end position="198"/>
    </location>
</feature>
<evidence type="ECO:0000256" key="10">
    <source>
        <dbReference type="PIRSR" id="PIRSR639901-1"/>
    </source>
</evidence>
<sequence>MFYALSPLVWKRVWREQLPGRSRAERLGRIPDHRGQRVLWVHAASVGEVVTAAPVIRALIDDNPEHRVVVTTMTATGAERVAALFGSEVSHYFIALDFPAATRRMVRLLDPELLVIVETELWPNLIHAAADHHVPIALINARITERGFKRYQRFKRLVGDMLIRINWAAVKSGEDGKRFRALGLPVKRITVAGALKFDLEVDDATRALGEVMRERIGPRPVWIAASTHDGEERAALEAHARLRSRYPEALLILVPRHPQRFDAVAGLCIDQLGAQAVARRSHDDAILAATQVYLGDTMGELMGLYACAEVAFVGGTLVPIGGHNLLEPAALGVAVLSGPQLANLSEIADALARANARIEIDDAASLGDTLVELFDDPAQRRRLGAAARGVVEANRGAKKLIRDHLLAMIPLEPRERRR</sequence>
<evidence type="ECO:0000256" key="11">
    <source>
        <dbReference type="PIRSR" id="PIRSR639901-2"/>
    </source>
</evidence>
<dbReference type="GO" id="GO:0009245">
    <property type="term" value="P:lipid A biosynthetic process"/>
    <property type="evidence" value="ECO:0007669"/>
    <property type="project" value="TreeGrafter"/>
</dbReference>
<comment type="similarity">
    <text evidence="3">Belongs to the glycosyltransferase group 1 family. Glycosyltransferase 30 subfamily.</text>
</comment>
<evidence type="ECO:0000256" key="5">
    <source>
        <dbReference type="ARBA" id="ARBA00019077"/>
    </source>
</evidence>
<accession>A0A172YJY2</accession>
<dbReference type="InterPro" id="IPR039901">
    <property type="entry name" value="Kdotransferase"/>
</dbReference>
<comment type="function">
    <text evidence="12">Involved in lipopolysaccharide (LPS) biosynthesis. Catalyzes the transfer of 3-deoxy-D-manno-octulosonate (Kdo) residue(s) from CMP-Kdo to lipid IV(A), the tetraacyldisaccharide-1,4'-bisphosphate precursor of lipid A.</text>
</comment>
<organism evidence="14 15">
    <name type="scientific">Halotalea alkalilenta</name>
    <dbReference type="NCBI Taxonomy" id="376489"/>
    <lineage>
        <taxon>Bacteria</taxon>
        <taxon>Pseudomonadati</taxon>
        <taxon>Pseudomonadota</taxon>
        <taxon>Gammaproteobacteria</taxon>
        <taxon>Oceanospirillales</taxon>
        <taxon>Halomonadaceae</taxon>
        <taxon>Halotalea</taxon>
    </lineage>
</organism>
<dbReference type="EC" id="2.4.99.12" evidence="4 12"/>
<dbReference type="Proteomes" id="UP000077875">
    <property type="component" value="Chromosome"/>
</dbReference>
<proteinExistence type="inferred from homology"/>
<dbReference type="KEGG" id="haa:A5892_03335"/>
<dbReference type="PANTHER" id="PTHR42755:SF1">
    <property type="entry name" value="3-DEOXY-D-MANNO-OCTULOSONIC ACID TRANSFERASE, MITOCHONDRIAL-RELATED"/>
    <property type="match status" value="1"/>
</dbReference>
<dbReference type="FunFam" id="3.40.50.2000:FF:000032">
    <property type="entry name" value="3-deoxy-D-manno-octulosonic acid transferase"/>
    <property type="match status" value="1"/>
</dbReference>
<keyword evidence="7" id="KW-0735">Signal-anchor</keyword>
<evidence type="ECO:0000256" key="1">
    <source>
        <dbReference type="ARBA" id="ARBA00004388"/>
    </source>
</evidence>
<evidence type="ECO:0000256" key="6">
    <source>
        <dbReference type="ARBA" id="ARBA00022679"/>
    </source>
</evidence>
<dbReference type="InterPro" id="IPR007507">
    <property type="entry name" value="Glycos_transf_N"/>
</dbReference>
<evidence type="ECO:0000259" key="13">
    <source>
        <dbReference type="Pfam" id="PF04413"/>
    </source>
</evidence>
<dbReference type="FunFam" id="3.40.50.11720:FF:000001">
    <property type="entry name" value="3-deoxy-D-manno-octulosonic acid transferase"/>
    <property type="match status" value="1"/>
</dbReference>
<feature type="active site" description="Proton acceptor" evidence="10">
    <location>
        <position position="48"/>
    </location>
</feature>
<feature type="site" description="Transition state stabilizer" evidence="11">
    <location>
        <position position="196"/>
    </location>
</feature>
<dbReference type="GO" id="GO:0009244">
    <property type="term" value="P:lipopolysaccharide core region biosynthetic process"/>
    <property type="evidence" value="ECO:0007669"/>
    <property type="project" value="UniProtKB-UniRule"/>
</dbReference>
<evidence type="ECO:0000256" key="8">
    <source>
        <dbReference type="ARBA" id="ARBA00031445"/>
    </source>
</evidence>
<keyword evidence="12" id="KW-1003">Cell membrane</keyword>
<protein>
    <recommendedName>
        <fullName evidence="5 12">3-deoxy-D-manno-octulosonic acid transferase</fullName>
        <shortName evidence="12">Kdo transferase</shortName>
        <ecNumber evidence="4 12">2.4.99.12</ecNumber>
    </recommendedName>
    <alternativeName>
        <fullName evidence="8 12">Lipid IV(A) 3-deoxy-D-manno-octulosonic acid transferase</fullName>
    </alternativeName>
</protein>
<dbReference type="Pfam" id="PF04413">
    <property type="entry name" value="Glycos_transf_N"/>
    <property type="match status" value="1"/>
</dbReference>
<evidence type="ECO:0000256" key="3">
    <source>
        <dbReference type="ARBA" id="ARBA00006380"/>
    </source>
</evidence>
<evidence type="ECO:0000256" key="4">
    <source>
        <dbReference type="ARBA" id="ARBA00012621"/>
    </source>
</evidence>
<dbReference type="PANTHER" id="PTHR42755">
    <property type="entry name" value="3-DEOXY-MANNO-OCTULOSONATE CYTIDYLYLTRANSFERASE"/>
    <property type="match status" value="1"/>
</dbReference>
<evidence type="ECO:0000313" key="15">
    <source>
        <dbReference type="Proteomes" id="UP000077875"/>
    </source>
</evidence>
<evidence type="ECO:0000256" key="2">
    <source>
        <dbReference type="ARBA" id="ARBA00004713"/>
    </source>
</evidence>
<keyword evidence="12" id="KW-0472">Membrane</keyword>
<keyword evidence="12" id="KW-0448">Lipopolysaccharide biosynthesis</keyword>
<dbReference type="SUPFAM" id="SSF53756">
    <property type="entry name" value="UDP-Glycosyltransferase/glycogen phosphorylase"/>
    <property type="match status" value="1"/>
</dbReference>
<dbReference type="Gene3D" id="3.40.50.2000">
    <property type="entry name" value="Glycogen Phosphorylase B"/>
    <property type="match status" value="1"/>
</dbReference>
<gene>
    <name evidence="14" type="ORF">A5892_03335</name>
</gene>
<comment type="catalytic activity">
    <reaction evidence="9 12">
        <text>lipid IVA (E. coli) + CMP-3-deoxy-beta-D-manno-octulosonate = alpha-Kdo-(2-&gt;6)-lipid IVA (E. coli) + CMP + H(+)</text>
        <dbReference type="Rhea" id="RHEA:28066"/>
        <dbReference type="ChEBI" id="CHEBI:15378"/>
        <dbReference type="ChEBI" id="CHEBI:58603"/>
        <dbReference type="ChEBI" id="CHEBI:60364"/>
        <dbReference type="ChEBI" id="CHEBI:60377"/>
        <dbReference type="ChEBI" id="CHEBI:85987"/>
        <dbReference type="EC" id="2.4.99.12"/>
    </reaction>
</comment>
<dbReference type="Gene3D" id="3.40.50.11720">
    <property type="entry name" value="3-Deoxy-D-manno-octulosonic-acid transferase, N-terminal domain"/>
    <property type="match status" value="1"/>
</dbReference>